<sequence length="274" mass="30037">MLFSSSLSFEATDISDSSSSQAHGGEELTPDCCCEVEMNHKVAMDLQPATFHNRSPLMPETVFGKGDCHDDLDDAVLLTNMLNGVGMVTHSAKRICRNHEHQVSNPLVILWSSSGCPLVVVVWSSSGRPVMKPKLSTAAENQRRTSVELKTKRLDELLDNTKLCSVGVVIRSGPHAERNTVVFFCVCDGMLQAKLRRRVAPKWERGASRGFATAEKNMLGYDERNHPSCVHIIRLPHCCMAEAGGRQMMDQLDEMGTLCSHSCTCSTITAVVCG</sequence>
<comment type="caution">
    <text evidence="1">The sequence shown here is derived from an EMBL/GenBank/DDBJ whole genome shotgun (WGS) entry which is preliminary data.</text>
</comment>
<proteinExistence type="predicted"/>
<dbReference type="AlphaFoldDB" id="A0AAV6QRQ6"/>
<name>A0AAV6QRQ6_SOLSE</name>
<dbReference type="EMBL" id="JAGKHQ010000015">
    <property type="protein sequence ID" value="KAG7495771.1"/>
    <property type="molecule type" value="Genomic_DNA"/>
</dbReference>
<keyword evidence="2" id="KW-1185">Reference proteome</keyword>
<accession>A0AAV6QRQ6</accession>
<evidence type="ECO:0000313" key="1">
    <source>
        <dbReference type="EMBL" id="KAG7495771.1"/>
    </source>
</evidence>
<gene>
    <name evidence="1" type="ORF">JOB18_005208</name>
</gene>
<evidence type="ECO:0000313" key="2">
    <source>
        <dbReference type="Proteomes" id="UP000693946"/>
    </source>
</evidence>
<protein>
    <submittedName>
        <fullName evidence="1">Uncharacterized protein</fullName>
    </submittedName>
</protein>
<dbReference type="Proteomes" id="UP000693946">
    <property type="component" value="Linkage Group LG3"/>
</dbReference>
<organism evidence="1 2">
    <name type="scientific">Solea senegalensis</name>
    <name type="common">Senegalese sole</name>
    <dbReference type="NCBI Taxonomy" id="28829"/>
    <lineage>
        <taxon>Eukaryota</taxon>
        <taxon>Metazoa</taxon>
        <taxon>Chordata</taxon>
        <taxon>Craniata</taxon>
        <taxon>Vertebrata</taxon>
        <taxon>Euteleostomi</taxon>
        <taxon>Actinopterygii</taxon>
        <taxon>Neopterygii</taxon>
        <taxon>Teleostei</taxon>
        <taxon>Neoteleostei</taxon>
        <taxon>Acanthomorphata</taxon>
        <taxon>Carangaria</taxon>
        <taxon>Pleuronectiformes</taxon>
        <taxon>Pleuronectoidei</taxon>
        <taxon>Soleidae</taxon>
        <taxon>Solea</taxon>
    </lineage>
</organism>
<reference evidence="1 2" key="1">
    <citation type="journal article" date="2021" name="Sci. Rep.">
        <title>Chromosome anchoring in Senegalese sole (Solea senegalensis) reveals sex-associated markers and genome rearrangements in flatfish.</title>
        <authorList>
            <person name="Guerrero-Cozar I."/>
            <person name="Gomez-Garrido J."/>
            <person name="Berbel C."/>
            <person name="Martinez-Blanch J.F."/>
            <person name="Alioto T."/>
            <person name="Claros M.G."/>
            <person name="Gagnaire P.A."/>
            <person name="Manchado M."/>
        </authorList>
    </citation>
    <scope>NUCLEOTIDE SEQUENCE [LARGE SCALE GENOMIC DNA]</scope>
    <source>
        <strain evidence="1">Sse05_10M</strain>
    </source>
</reference>